<dbReference type="InterPro" id="IPR013221">
    <property type="entry name" value="Mur_ligase_cen"/>
</dbReference>
<dbReference type="STRING" id="1526.SAMN02910262_01656"/>
<evidence type="ECO:0000259" key="11">
    <source>
        <dbReference type="Pfam" id="PF02875"/>
    </source>
</evidence>
<evidence type="ECO:0000256" key="3">
    <source>
        <dbReference type="ARBA" id="ARBA00022598"/>
    </source>
</evidence>
<evidence type="ECO:0000256" key="4">
    <source>
        <dbReference type="ARBA" id="ARBA00022723"/>
    </source>
</evidence>
<dbReference type="PIRSF" id="PIRSF001563">
    <property type="entry name" value="Folylpolyglu_synth"/>
    <property type="match status" value="1"/>
</dbReference>
<accession>A0A1I0B7M4</accession>
<dbReference type="Pfam" id="PF02875">
    <property type="entry name" value="Mur_ligase_C"/>
    <property type="match status" value="1"/>
</dbReference>
<evidence type="ECO:0000313" key="14">
    <source>
        <dbReference type="Proteomes" id="UP000199820"/>
    </source>
</evidence>
<dbReference type="GO" id="GO:0005524">
    <property type="term" value="F:ATP binding"/>
    <property type="evidence" value="ECO:0007669"/>
    <property type="project" value="UniProtKB-KW"/>
</dbReference>
<dbReference type="SUPFAM" id="SSF53623">
    <property type="entry name" value="MurD-like peptide ligases, catalytic domain"/>
    <property type="match status" value="1"/>
</dbReference>
<dbReference type="AlphaFoldDB" id="A0A1I0B7M4"/>
<evidence type="ECO:0000256" key="9">
    <source>
        <dbReference type="ARBA" id="ARBA00047493"/>
    </source>
</evidence>
<feature type="domain" description="Mur ligase central" evidence="12">
    <location>
        <begin position="51"/>
        <end position="276"/>
    </location>
</feature>
<keyword evidence="7" id="KW-0460">Magnesium</keyword>
<dbReference type="PANTHER" id="PTHR11136">
    <property type="entry name" value="FOLYLPOLYGLUTAMATE SYNTHASE-RELATED"/>
    <property type="match status" value="1"/>
</dbReference>
<dbReference type="GO" id="GO:0046872">
    <property type="term" value="F:metal ion binding"/>
    <property type="evidence" value="ECO:0007669"/>
    <property type="project" value="UniProtKB-KW"/>
</dbReference>
<keyword evidence="6 10" id="KW-0067">ATP-binding</keyword>
<dbReference type="InterPro" id="IPR036565">
    <property type="entry name" value="Mur-like_cat_sf"/>
</dbReference>
<evidence type="ECO:0000256" key="2">
    <source>
        <dbReference type="ARBA" id="ARBA00013025"/>
    </source>
</evidence>
<comment type="catalytic activity">
    <reaction evidence="9">
        <text>(6S)-5,6,7,8-tetrahydrofolyl-(gamma-L-Glu)(n) + L-glutamate + ATP = (6S)-5,6,7,8-tetrahydrofolyl-(gamma-L-Glu)(n+1) + ADP + phosphate + H(+)</text>
        <dbReference type="Rhea" id="RHEA:10580"/>
        <dbReference type="Rhea" id="RHEA-COMP:14738"/>
        <dbReference type="Rhea" id="RHEA-COMP:14740"/>
        <dbReference type="ChEBI" id="CHEBI:15378"/>
        <dbReference type="ChEBI" id="CHEBI:29985"/>
        <dbReference type="ChEBI" id="CHEBI:30616"/>
        <dbReference type="ChEBI" id="CHEBI:43474"/>
        <dbReference type="ChEBI" id="CHEBI:141005"/>
        <dbReference type="ChEBI" id="CHEBI:456216"/>
        <dbReference type="EC" id="6.3.2.17"/>
    </reaction>
</comment>
<proteinExistence type="inferred from homology"/>
<dbReference type="Gene3D" id="3.40.1190.10">
    <property type="entry name" value="Mur-like, catalytic domain"/>
    <property type="match status" value="1"/>
</dbReference>
<dbReference type="InterPro" id="IPR001645">
    <property type="entry name" value="Folylpolyglutamate_synth"/>
</dbReference>
<protein>
    <recommendedName>
        <fullName evidence="2">tetrahydrofolate synthase</fullName>
        <ecNumber evidence="2">6.3.2.17</ecNumber>
    </recommendedName>
    <alternativeName>
        <fullName evidence="8">Tetrahydrofolylpolyglutamate synthase</fullName>
    </alternativeName>
</protein>
<evidence type="ECO:0000313" key="13">
    <source>
        <dbReference type="EMBL" id="SET02775.1"/>
    </source>
</evidence>
<keyword evidence="4" id="KW-0479">Metal-binding</keyword>
<dbReference type="InterPro" id="IPR036615">
    <property type="entry name" value="Mur_ligase_C_dom_sf"/>
</dbReference>
<dbReference type="OrthoDB" id="9809356at2"/>
<dbReference type="InterPro" id="IPR004101">
    <property type="entry name" value="Mur_ligase_C"/>
</dbReference>
<dbReference type="RefSeq" id="WP_083378726.1">
    <property type="nucleotide sequence ID" value="NZ_FOIL01000003.1"/>
</dbReference>
<evidence type="ECO:0000259" key="12">
    <source>
        <dbReference type="Pfam" id="PF08245"/>
    </source>
</evidence>
<evidence type="ECO:0000256" key="5">
    <source>
        <dbReference type="ARBA" id="ARBA00022741"/>
    </source>
</evidence>
<dbReference type="GO" id="GO:0008841">
    <property type="term" value="F:dihydrofolate synthase activity"/>
    <property type="evidence" value="ECO:0007669"/>
    <property type="project" value="TreeGrafter"/>
</dbReference>
<reference evidence="14" key="1">
    <citation type="submission" date="2016-10" db="EMBL/GenBank/DDBJ databases">
        <authorList>
            <person name="Varghese N."/>
            <person name="Submissions S."/>
        </authorList>
    </citation>
    <scope>NUCLEOTIDE SEQUENCE [LARGE SCALE GENOMIC DNA]</scope>
    <source>
        <strain evidence="14">KH1P1</strain>
    </source>
</reference>
<name>A0A1I0B7M4_9FIRM</name>
<dbReference type="EMBL" id="FOIL01000003">
    <property type="protein sequence ID" value="SET02775.1"/>
    <property type="molecule type" value="Genomic_DNA"/>
</dbReference>
<dbReference type="GO" id="GO:0004326">
    <property type="term" value="F:tetrahydrofolylpolyglutamate synthase activity"/>
    <property type="evidence" value="ECO:0007669"/>
    <property type="project" value="UniProtKB-EC"/>
</dbReference>
<feature type="domain" description="Mur ligase C-terminal" evidence="11">
    <location>
        <begin position="300"/>
        <end position="427"/>
    </location>
</feature>
<sequence>MFDYHQVTMAEAEEHINSIPRFTKEKHSMEELRGMLLMLHAEPEGEKVIHVAGTNGKGSVCAFLGSIYREAGLGTAVFTSPHLVKINERFSFNGKMVSDDVFLRAYAEVFAAEEPIRQRYRTIPSYFEYLFLMFCVMCREIPTDRIILETGLGGRLDATNCLEKPHLTAITSISLDHMQFLGDTVAKIAGEKAGIICDGVPVVYDDTDPEASAVMAKTARERHADAYPVGTGSFRDLHFEEGMLRITAKLIDGGGQNLKVPFAAPYQAVNAMIAMRIAELDGIRPETAAAGIAGMKWPARMERIAPEIYLDGGHNEGGIRAFAGAAKEIARSRPDGTENGNGAVRVLFAVASDKEYGKMLGIIRDRLHPDKVYLTVMQSMRTLSEEELRKAAEDTLSSYEVFPSVPEALRHAAGEKKPGDLLFICGSLYLAGEIKGILK</sequence>
<dbReference type="GO" id="GO:0005829">
    <property type="term" value="C:cytosol"/>
    <property type="evidence" value="ECO:0007669"/>
    <property type="project" value="TreeGrafter"/>
</dbReference>
<gene>
    <name evidence="13" type="ORF">SAMN04487771_1003115</name>
</gene>
<keyword evidence="14" id="KW-1185">Reference proteome</keyword>
<evidence type="ECO:0000256" key="1">
    <source>
        <dbReference type="ARBA" id="ARBA00008276"/>
    </source>
</evidence>
<dbReference type="EC" id="6.3.2.17" evidence="2"/>
<evidence type="ECO:0000256" key="8">
    <source>
        <dbReference type="ARBA" id="ARBA00030592"/>
    </source>
</evidence>
<evidence type="ECO:0000256" key="6">
    <source>
        <dbReference type="ARBA" id="ARBA00022840"/>
    </source>
</evidence>
<keyword evidence="5 10" id="KW-0547">Nucleotide-binding</keyword>
<comment type="similarity">
    <text evidence="1 10">Belongs to the folylpolyglutamate synthase family.</text>
</comment>
<evidence type="ECO:0000256" key="10">
    <source>
        <dbReference type="PIRNR" id="PIRNR001563"/>
    </source>
</evidence>
<dbReference type="SUPFAM" id="SSF53244">
    <property type="entry name" value="MurD-like peptide ligases, peptide-binding domain"/>
    <property type="match status" value="1"/>
</dbReference>
<dbReference type="Proteomes" id="UP000199820">
    <property type="component" value="Unassembled WGS sequence"/>
</dbReference>
<dbReference type="Gene3D" id="3.90.190.20">
    <property type="entry name" value="Mur ligase, C-terminal domain"/>
    <property type="match status" value="1"/>
</dbReference>
<dbReference type="NCBIfam" id="TIGR01499">
    <property type="entry name" value="folC"/>
    <property type="match status" value="1"/>
</dbReference>
<dbReference type="PANTHER" id="PTHR11136:SF0">
    <property type="entry name" value="DIHYDROFOLATE SYNTHETASE-RELATED"/>
    <property type="match status" value="1"/>
</dbReference>
<organism evidence="13 14">
    <name type="scientific">[Clostridium] aminophilum</name>
    <dbReference type="NCBI Taxonomy" id="1526"/>
    <lineage>
        <taxon>Bacteria</taxon>
        <taxon>Bacillati</taxon>
        <taxon>Bacillota</taxon>
        <taxon>Clostridia</taxon>
        <taxon>Lachnospirales</taxon>
        <taxon>Lachnospiraceae</taxon>
    </lineage>
</organism>
<dbReference type="Pfam" id="PF08245">
    <property type="entry name" value="Mur_ligase_M"/>
    <property type="match status" value="1"/>
</dbReference>
<dbReference type="eggNOG" id="COG0285">
    <property type="taxonomic scope" value="Bacteria"/>
</dbReference>
<keyword evidence="3 10" id="KW-0436">Ligase</keyword>
<evidence type="ECO:0000256" key="7">
    <source>
        <dbReference type="ARBA" id="ARBA00022842"/>
    </source>
</evidence>